<name>I4YIX4_WALMC</name>
<feature type="transmembrane region" description="Helical" evidence="1">
    <location>
        <begin position="51"/>
        <end position="73"/>
    </location>
</feature>
<protein>
    <submittedName>
        <fullName evidence="2">Uncharacterized protein</fullName>
    </submittedName>
</protein>
<accession>I4YIX4</accession>
<keyword evidence="3" id="KW-1185">Reference proteome</keyword>
<gene>
    <name evidence="2" type="ORF">WALSEDRAFT_59006</name>
</gene>
<dbReference type="HOGENOM" id="CLU_1846683_0_0_1"/>
<keyword evidence="1" id="KW-0812">Transmembrane</keyword>
<dbReference type="InParanoid" id="I4YIX4"/>
<keyword evidence="1" id="KW-0472">Membrane</keyword>
<evidence type="ECO:0000256" key="1">
    <source>
        <dbReference type="SAM" id="Phobius"/>
    </source>
</evidence>
<dbReference type="EMBL" id="JH668223">
    <property type="protein sequence ID" value="EIM23916.1"/>
    <property type="molecule type" value="Genomic_DNA"/>
</dbReference>
<evidence type="ECO:0000313" key="3">
    <source>
        <dbReference type="Proteomes" id="UP000005242"/>
    </source>
</evidence>
<dbReference type="KEGG" id="wse:WALSEDRAFT_59006"/>
<dbReference type="Proteomes" id="UP000005242">
    <property type="component" value="Unassembled WGS sequence"/>
</dbReference>
<organism evidence="2 3">
    <name type="scientific">Wallemia mellicola (strain ATCC MYA-4683 / CBS 633.66)</name>
    <name type="common">Wallemia sebi (CBS 633.66)</name>
    <dbReference type="NCBI Taxonomy" id="671144"/>
    <lineage>
        <taxon>Eukaryota</taxon>
        <taxon>Fungi</taxon>
        <taxon>Dikarya</taxon>
        <taxon>Basidiomycota</taxon>
        <taxon>Wallemiomycotina</taxon>
        <taxon>Wallemiomycetes</taxon>
        <taxon>Wallemiales</taxon>
        <taxon>Wallemiaceae</taxon>
        <taxon>Wallemia</taxon>
    </lineage>
</organism>
<keyword evidence="1" id="KW-1133">Transmembrane helix</keyword>
<proteinExistence type="predicted"/>
<sequence length="139" mass="15497">MPVMNMKMTVPLNLKMGSCIQGKEESLTLVYLECFTGNIYGTKYPLLLSHYLYLVTIFLWELAIMGVVGAFPIQLSSGRKGYAILVIGNTTGPQPIESIHHPLKIKSSLCMIMKRSMICGLVSRTYPNPTEKTAFLIHV</sequence>
<dbReference type="AlphaFoldDB" id="I4YIX4"/>
<dbReference type="GeneID" id="18473120"/>
<evidence type="ECO:0000313" key="2">
    <source>
        <dbReference type="EMBL" id="EIM23916.1"/>
    </source>
</evidence>
<reference evidence="2 3" key="1">
    <citation type="journal article" date="2012" name="Fungal Genet. Biol.">
        <title>The genome of the xerotolerant mold Wallemia sebi reveals adaptations to osmotic stress and suggests cryptic sexual reproduction.</title>
        <authorList>
            <person name="Padamsee M."/>
            <person name="Kumar T.K.A."/>
            <person name="Riley R."/>
            <person name="Binder M."/>
            <person name="Boyd A."/>
            <person name="Calvo A.M."/>
            <person name="Furukawa K."/>
            <person name="Hesse C."/>
            <person name="Hohmann S."/>
            <person name="James T.Y."/>
            <person name="LaButti K."/>
            <person name="Lapidus A."/>
            <person name="Lindquist E."/>
            <person name="Lucas S."/>
            <person name="Miller K."/>
            <person name="Shantappa S."/>
            <person name="Grigoriev I.V."/>
            <person name="Hibbett D.S."/>
            <person name="McLaughlin D.J."/>
            <person name="Spatafora J.W."/>
            <person name="Aime M.C."/>
        </authorList>
    </citation>
    <scope>NUCLEOTIDE SEQUENCE [LARGE SCALE GENOMIC DNA]</scope>
    <source>
        <strain evidence="3">ATCC MYA-4683 / CBS 633.66</strain>
    </source>
</reference>
<dbReference type="RefSeq" id="XP_006955757.1">
    <property type="nucleotide sequence ID" value="XM_006955695.1"/>
</dbReference>